<feature type="coiled-coil region" evidence="9">
    <location>
        <begin position="1541"/>
        <end position="1589"/>
    </location>
</feature>
<evidence type="ECO:0000256" key="7">
    <source>
        <dbReference type="ARBA" id="ARBA00023273"/>
    </source>
</evidence>
<evidence type="ECO:0000256" key="5">
    <source>
        <dbReference type="ARBA" id="ARBA00023054"/>
    </source>
</evidence>
<dbReference type="PANTHER" id="PTHR14885">
    <property type="entry name" value="CILIA- AND FLAGELLA-ASSOCIATED PROTEIN 43-RELATED"/>
    <property type="match status" value="1"/>
</dbReference>
<sequence length="1840" mass="210074">MDSLEPQGKESAEEKVIKTDGEASTGDSERTTDQHDVSAQGPDRPESESTQQQQEAAIAEGPHQAEEEKPGKEAGEDNKEEDKKDKEAQDKILEDFYYEYEDICSKPFVSPDSEIPSNLLHLTHSFGYDCTKRANLQLLDDCSLMFAAGNLVVILDIKTKSQKYLRSSSSGRGIGTLMVHPSKKYFVVAENGVKPNIIIYEYPSLRPYRILRGGTEEAYSFVDFNSSGTLLASVGSSPDFMLTVWDWKQEQVMLRSKAFSQDVFRVTFSSDNEGQLTTSGAGHIKFWKMARTFTGLKLQGMLGRFGKTALTDIEGYVELPDGKVVSGSEWGNMLLWDGGLIKVEICRKGGKSCHSGPIHQFVLDEGELITIGADGGIRVWDFEGIDAADSVDDSGLFEIEPMNEMVVDKNVNLYSMVKSCDPDSVIWFAQDANGGIWKLDLSFSNITQDPECLFSFHSGKIQGMDVSLTTHLMATTALDRSVKIFDFIAKKDLTDIQFKQGGTTLTWAPRVVNPKGGLIAVGFDDGVVRILEVYSPKGLTLVAGRTNIGDAEIRLKQAFKPHTAPVTAIAYERNGEMMATGSSDNTVFFFTVGDNYEPIGFIRVPGPVQALEWSPSSYEKNTLLILCLNGHVVEVQAPDPEKQITDVTFEIRNIYSRHFHFRSIKSKIKRNAEIERRQKVKAQMLKEKEAKLKRKRDLGLEITEEELQEEPELEEEELPALYIPEKPSPIYCGFYSSPGEFWLSLGDYDSGFLYHCRFSEQQGPEMDPSKRQDQPFGFIPIQDSENDAIRNMRFSFSGQLLLCGMQSGKVRVYTVQTNDPNLSSMQGFWVLSVHDNQYGHIQNIRSSYDDQFVLTTGEDGNIFVFSLLPQEDINKAIENRRAKVPSPRINLEKEKAADDIVDPNAYSIETAKQKTEMDKMLKEAEEKKASKRKKLIELQNDFKQLLLKNKKLPEHVRLDRAEFELDPRIREETERLTAQRIRLVCKELAWEQEKCRIGLAKLQARFWDSLESDTVVVSAFESEHKVSTYRLLALSKKYHTLKQRIGKKGPEGNDRRKSKAGESWKDGSKDAVDDVDQGDGLKKEGLLQKPGAQTKLGSRQAEKLKINFEKAEKAKAKVEKRKREWEQLYARKPDENYEDPMDVMAIKEAREHMGDFKLKTAKDFTVPEHQRINTEKKRMQLVILEKQTHELKSEMNRKILDLRNFKIESIEKIRSHVNELKAVHAKINPSKRLPVPQVPRIHPEETPEKKRQYTTETLLMYKQELSTKAKQANKGEQGFGGFSRGLEEPGEERDMISPSKYSERADTACSDTSQACQQETPLSELELEVIHAEEIKNLYLQDSLLKKIKDLIKNFDAELRLLRHHKLKADINVKMADLRHVTLFEELLLLKEFEKRENSLLEKVNSRIEEQLEIQDKAEECLQQLEAKKRDIAKLQEREKTLHSTFHVSLGENNKFADFLTKVFKKKIKRVKKKEKKGDEEEEEESGEESDEESAWDSNEDDSGSESGALDDSVCPPHCDPALFENTIQLREKRLDIEEVLVEEKKIADNLRKENDSLAKKVKIVQSSLKTAEGDLELFQREKQQKLNELNVVVPLRLHQIEFVSNGTVPGDLSSALVFTNQALVSLQQRIQELQLEKSEQRHLYKLARQQHVQLIRDRRDMEAKIQMLEGKCKQLMLAKFGKVVDLEALKTITMNKNLEELKLKARINEEEFSRDLKLWEDKIWEVKDRLKEVTRLHTQKLVQMNELLNQKKELETSLDTRQKKMAAEFQGKRQEEVKDRQRLIQLVELQAQEIQALREEISLLSRKGGAHPPTRPAAHPNKQPGRRLAPIARNPLTTL</sequence>
<evidence type="ECO:0000256" key="1">
    <source>
        <dbReference type="ARBA" id="ARBA00004430"/>
    </source>
</evidence>
<feature type="compositionally biased region" description="Basic and acidic residues" evidence="10">
    <location>
        <begin position="7"/>
        <end position="36"/>
    </location>
</feature>
<keyword evidence="5 9" id="KW-0175">Coiled coil</keyword>
<feature type="region of interest" description="Disordered" evidence="10">
    <location>
        <begin position="1043"/>
        <end position="1099"/>
    </location>
</feature>
<dbReference type="PROSITE" id="PS50082">
    <property type="entry name" value="WD_REPEATS_2"/>
    <property type="match status" value="1"/>
</dbReference>
<keyword evidence="7" id="KW-0966">Cell projection</keyword>
<dbReference type="PANTHER" id="PTHR14885:SF3">
    <property type="entry name" value="CILIA- AND FLAGELLA-ASSOCIATED PROTEIN 44"/>
    <property type="match status" value="1"/>
</dbReference>
<evidence type="ECO:0000256" key="2">
    <source>
        <dbReference type="ARBA" id="ARBA00022490"/>
    </source>
</evidence>
<feature type="compositionally biased region" description="Basic and acidic residues" evidence="10">
    <location>
        <begin position="63"/>
        <end position="88"/>
    </location>
</feature>
<keyword evidence="2" id="KW-0963">Cytoplasm</keyword>
<evidence type="ECO:0000256" key="3">
    <source>
        <dbReference type="ARBA" id="ARBA00022574"/>
    </source>
</evidence>
<feature type="region of interest" description="Disordered" evidence="10">
    <location>
        <begin position="1"/>
        <end position="88"/>
    </location>
</feature>
<feature type="compositionally biased region" description="Low complexity" evidence="10">
    <location>
        <begin position="48"/>
        <end position="60"/>
    </location>
</feature>
<gene>
    <name evidence="11" type="ORF">HHUSO_G11944</name>
</gene>
<proteinExistence type="predicted"/>
<dbReference type="InterPro" id="IPR036322">
    <property type="entry name" value="WD40_repeat_dom_sf"/>
</dbReference>
<feature type="coiled-coil region" evidence="9">
    <location>
        <begin position="1391"/>
        <end position="1445"/>
    </location>
</feature>
<feature type="coiled-coil region" evidence="9">
    <location>
        <begin position="1617"/>
        <end position="1679"/>
    </location>
</feature>
<keyword evidence="3 8" id="KW-0853">WD repeat</keyword>
<dbReference type="SMART" id="SM00320">
    <property type="entry name" value="WD40"/>
    <property type="match status" value="7"/>
</dbReference>
<feature type="region of interest" description="Disordered" evidence="10">
    <location>
        <begin position="1269"/>
        <end position="1304"/>
    </location>
</feature>
<dbReference type="EMBL" id="JAHFZB010000009">
    <property type="protein sequence ID" value="KAK6486015.1"/>
    <property type="molecule type" value="Genomic_DNA"/>
</dbReference>
<feature type="region of interest" description="Disordered" evidence="10">
    <location>
        <begin position="1474"/>
        <end position="1516"/>
    </location>
</feature>
<dbReference type="Proteomes" id="UP001369086">
    <property type="component" value="Unassembled WGS sequence"/>
</dbReference>
<organism evidence="11 12">
    <name type="scientific">Huso huso</name>
    <name type="common">Beluga</name>
    <name type="synonym">Acipenser huso</name>
    <dbReference type="NCBI Taxonomy" id="61971"/>
    <lineage>
        <taxon>Eukaryota</taxon>
        <taxon>Metazoa</taxon>
        <taxon>Chordata</taxon>
        <taxon>Craniata</taxon>
        <taxon>Vertebrata</taxon>
        <taxon>Euteleostomi</taxon>
        <taxon>Actinopterygii</taxon>
        <taxon>Chondrostei</taxon>
        <taxon>Acipenseriformes</taxon>
        <taxon>Acipenseridae</taxon>
        <taxon>Huso</taxon>
    </lineage>
</organism>
<feature type="coiled-coil region" evidence="9">
    <location>
        <begin position="1101"/>
        <end position="1128"/>
    </location>
</feature>
<comment type="subcellular location">
    <subcellularLocation>
        <location evidence="1">Cytoplasm</location>
        <location evidence="1">Cytoskeleton</location>
        <location evidence="1">Cilium axoneme</location>
    </subcellularLocation>
</comment>
<evidence type="ECO:0000256" key="6">
    <source>
        <dbReference type="ARBA" id="ARBA00023212"/>
    </source>
</evidence>
<reference evidence="11 12" key="1">
    <citation type="submission" date="2021-05" db="EMBL/GenBank/DDBJ databases">
        <authorList>
            <person name="Zahm M."/>
            <person name="Klopp C."/>
            <person name="Cabau C."/>
            <person name="Kuhl H."/>
            <person name="Suciu R."/>
            <person name="Ciorpac M."/>
            <person name="Holostenco D."/>
            <person name="Gessner J."/>
            <person name="Wuertz S."/>
            <person name="Hohne C."/>
            <person name="Stock M."/>
            <person name="Gislard M."/>
            <person name="Lluch J."/>
            <person name="Milhes M."/>
            <person name="Lampietro C."/>
            <person name="Lopez Roques C."/>
            <person name="Donnadieu C."/>
            <person name="Du K."/>
            <person name="Schartl M."/>
            <person name="Guiguen Y."/>
        </authorList>
    </citation>
    <scope>NUCLEOTIDE SEQUENCE [LARGE SCALE GENOMIC DNA]</scope>
    <source>
        <strain evidence="11">Hh-F2</strain>
        <tissue evidence="11">Blood</tissue>
    </source>
</reference>
<accession>A0ABR0ZMH7</accession>
<name>A0ABR0ZMH7_HUSHU</name>
<feature type="compositionally biased region" description="Basic and acidic residues" evidence="10">
    <location>
        <begin position="1048"/>
        <end position="1072"/>
    </location>
</feature>
<evidence type="ECO:0000256" key="9">
    <source>
        <dbReference type="SAM" id="Coils"/>
    </source>
</evidence>
<evidence type="ECO:0000256" key="10">
    <source>
        <dbReference type="SAM" id="MobiDB-lite"/>
    </source>
</evidence>
<evidence type="ECO:0000313" key="11">
    <source>
        <dbReference type="EMBL" id="KAK6486015.1"/>
    </source>
</evidence>
<feature type="coiled-coil region" evidence="9">
    <location>
        <begin position="914"/>
        <end position="941"/>
    </location>
</feature>
<protein>
    <submittedName>
        <fullName evidence="11">Cilia- and flagella-associated protein 44-like</fullName>
    </submittedName>
</protein>
<evidence type="ECO:0000256" key="4">
    <source>
        <dbReference type="ARBA" id="ARBA00022737"/>
    </source>
</evidence>
<evidence type="ECO:0000313" key="12">
    <source>
        <dbReference type="Proteomes" id="UP001369086"/>
    </source>
</evidence>
<dbReference type="InterPro" id="IPR015943">
    <property type="entry name" value="WD40/YVTN_repeat-like_dom_sf"/>
</dbReference>
<feature type="repeat" description="WD" evidence="8">
    <location>
        <begin position="559"/>
        <end position="592"/>
    </location>
</feature>
<comment type="caution">
    <text evidence="11">The sequence shown here is derived from an EMBL/GenBank/DDBJ whole genome shotgun (WGS) entry which is preliminary data.</text>
</comment>
<keyword evidence="6" id="KW-0206">Cytoskeleton</keyword>
<dbReference type="Gene3D" id="2.130.10.10">
    <property type="entry name" value="YVTN repeat-like/Quinoprotein amine dehydrogenase"/>
    <property type="match status" value="3"/>
</dbReference>
<feature type="compositionally biased region" description="Acidic residues" evidence="10">
    <location>
        <begin position="1480"/>
        <end position="1504"/>
    </location>
</feature>
<dbReference type="InterPro" id="IPR001680">
    <property type="entry name" value="WD40_rpt"/>
</dbReference>
<keyword evidence="12" id="KW-1185">Reference proteome</keyword>
<keyword evidence="4" id="KW-0677">Repeat</keyword>
<dbReference type="Pfam" id="PF25828">
    <property type="entry name" value="CC_Cfap43"/>
    <property type="match status" value="1"/>
</dbReference>
<evidence type="ECO:0000256" key="8">
    <source>
        <dbReference type="PROSITE-ProRule" id="PRU00221"/>
    </source>
</evidence>
<dbReference type="Pfam" id="PF00400">
    <property type="entry name" value="WD40"/>
    <property type="match status" value="1"/>
</dbReference>
<feature type="region of interest" description="Disordered" evidence="10">
    <location>
        <begin position="1807"/>
        <end position="1840"/>
    </location>
</feature>
<dbReference type="SUPFAM" id="SSF50978">
    <property type="entry name" value="WD40 repeat-like"/>
    <property type="match status" value="2"/>
</dbReference>